<dbReference type="OrthoDB" id="10064927at2759"/>
<dbReference type="AlphaFoldDB" id="A0A7J7KMQ5"/>
<dbReference type="PANTHER" id="PTHR37984:SF8">
    <property type="entry name" value="CCHC-TYPE DOMAIN-CONTAINING PROTEIN"/>
    <property type="match status" value="1"/>
</dbReference>
<dbReference type="PROSITE" id="PS50994">
    <property type="entry name" value="INTEGRASE"/>
    <property type="match status" value="1"/>
</dbReference>
<protein>
    <recommendedName>
        <fullName evidence="1">Integrase catalytic domain-containing protein</fullName>
    </recommendedName>
</protein>
<name>A0A7J7KMQ5_BUGNE</name>
<dbReference type="InterPro" id="IPR012337">
    <property type="entry name" value="RNaseH-like_sf"/>
</dbReference>
<feature type="domain" description="Integrase catalytic" evidence="1">
    <location>
        <begin position="98"/>
        <end position="224"/>
    </location>
</feature>
<reference evidence="2" key="1">
    <citation type="submission" date="2020-06" db="EMBL/GenBank/DDBJ databases">
        <title>Draft genome of Bugula neritina, a colonial animal packing powerful symbionts and potential medicines.</title>
        <authorList>
            <person name="Rayko M."/>
        </authorList>
    </citation>
    <scope>NUCLEOTIDE SEQUENCE [LARGE SCALE GENOMIC DNA]</scope>
    <source>
        <strain evidence="2">Kwan_BN1</strain>
    </source>
</reference>
<dbReference type="Proteomes" id="UP000593567">
    <property type="component" value="Unassembled WGS sequence"/>
</dbReference>
<dbReference type="InterPro" id="IPR050951">
    <property type="entry name" value="Retrovirus_Pol_polyprotein"/>
</dbReference>
<evidence type="ECO:0000259" key="1">
    <source>
        <dbReference type="PROSITE" id="PS50994"/>
    </source>
</evidence>
<dbReference type="PANTHER" id="PTHR37984">
    <property type="entry name" value="PROTEIN CBG26694"/>
    <property type="match status" value="1"/>
</dbReference>
<evidence type="ECO:0000313" key="2">
    <source>
        <dbReference type="EMBL" id="KAF6039460.1"/>
    </source>
</evidence>
<keyword evidence="3" id="KW-1185">Reference proteome</keyword>
<accession>A0A7J7KMQ5</accession>
<evidence type="ECO:0000313" key="3">
    <source>
        <dbReference type="Proteomes" id="UP000593567"/>
    </source>
</evidence>
<dbReference type="InterPro" id="IPR036691">
    <property type="entry name" value="Endo/exonu/phosph_ase_sf"/>
</dbReference>
<dbReference type="GO" id="GO:0015074">
    <property type="term" value="P:DNA integration"/>
    <property type="evidence" value="ECO:0007669"/>
    <property type="project" value="InterPro"/>
</dbReference>
<organism evidence="2 3">
    <name type="scientific">Bugula neritina</name>
    <name type="common">Brown bryozoan</name>
    <name type="synonym">Sertularia neritina</name>
    <dbReference type="NCBI Taxonomy" id="10212"/>
    <lineage>
        <taxon>Eukaryota</taxon>
        <taxon>Metazoa</taxon>
        <taxon>Spiralia</taxon>
        <taxon>Lophotrochozoa</taxon>
        <taxon>Bryozoa</taxon>
        <taxon>Gymnolaemata</taxon>
        <taxon>Cheilostomatida</taxon>
        <taxon>Flustrina</taxon>
        <taxon>Buguloidea</taxon>
        <taxon>Bugulidae</taxon>
        <taxon>Bugula</taxon>
    </lineage>
</organism>
<dbReference type="EMBL" id="VXIV02000258">
    <property type="protein sequence ID" value="KAF6039460.1"/>
    <property type="molecule type" value="Genomic_DNA"/>
</dbReference>
<dbReference type="SUPFAM" id="SSF53098">
    <property type="entry name" value="Ribonuclease H-like"/>
    <property type="match status" value="1"/>
</dbReference>
<dbReference type="InterPro" id="IPR036397">
    <property type="entry name" value="RNaseH_sf"/>
</dbReference>
<comment type="caution">
    <text evidence="2">The sequence shown here is derived from an EMBL/GenBank/DDBJ whole genome shotgun (WGS) entry which is preliminary data.</text>
</comment>
<proteinExistence type="predicted"/>
<dbReference type="InterPro" id="IPR001584">
    <property type="entry name" value="Integrase_cat-core"/>
</dbReference>
<dbReference type="SUPFAM" id="SSF56219">
    <property type="entry name" value="DNase I-like"/>
    <property type="match status" value="1"/>
</dbReference>
<dbReference type="GO" id="GO:0003676">
    <property type="term" value="F:nucleic acid binding"/>
    <property type="evidence" value="ECO:0007669"/>
    <property type="project" value="InterPro"/>
</dbReference>
<dbReference type="Gene3D" id="3.30.420.10">
    <property type="entry name" value="Ribonuclease H-like superfamily/Ribonuclease H"/>
    <property type="match status" value="1"/>
</dbReference>
<gene>
    <name evidence="2" type="ORF">EB796_002237</name>
</gene>
<sequence length="351" mass="40126">MLMALQRYKYDLRYKPGKEQVSADMLSRSSTAVGNSERINNVEVFMSEIDNSNPEEFTDMSDKRLARIRAFASTDQTYMLLREQIKRGWPEKRKELCQRNKPANRKEPLMVHDVSKHIFLKVGSDVLYHGGHTYLIIVDYMSGFIELKRLEYETAEFVIDAYKEISAGHGVPEVFQSDNAPYYNCTLFHKFAEDWRFTHTTSSPGHSQSNGKVEPAVKIIKHLLNRSDDPWKALMEWHATPNRDFTSPSERLYGQRLTVIYRQPSASSTDAFLSDLEAYISHDSSPHIVVGDINIDTLDMNVSDTYSTTISTYAFYNAITLPTRISSSRASCLDHILLNFSCINGKSGTHH</sequence>